<sequence>MMIQVELTIEPTKVQVKAVRMTTSVMRTLLKEKRETTRLHRGYNEATTRHLADARRLSGPPLDGRTGRFNKKRFRAPADVFIAFPLAKPRHREGRHAWTPLATCEMEMDGERRSMNGVSLVKRRKEEEIKKVGK</sequence>
<evidence type="ECO:0000313" key="3">
    <source>
        <dbReference type="Proteomes" id="UP000314294"/>
    </source>
</evidence>
<organism evidence="2 3">
    <name type="scientific">Liparis tanakae</name>
    <name type="common">Tanaka's snailfish</name>
    <dbReference type="NCBI Taxonomy" id="230148"/>
    <lineage>
        <taxon>Eukaryota</taxon>
        <taxon>Metazoa</taxon>
        <taxon>Chordata</taxon>
        <taxon>Craniata</taxon>
        <taxon>Vertebrata</taxon>
        <taxon>Euteleostomi</taxon>
        <taxon>Actinopterygii</taxon>
        <taxon>Neopterygii</taxon>
        <taxon>Teleostei</taxon>
        <taxon>Neoteleostei</taxon>
        <taxon>Acanthomorphata</taxon>
        <taxon>Eupercaria</taxon>
        <taxon>Perciformes</taxon>
        <taxon>Cottioidei</taxon>
        <taxon>Cottales</taxon>
        <taxon>Liparidae</taxon>
        <taxon>Liparis</taxon>
    </lineage>
</organism>
<proteinExistence type="predicted"/>
<evidence type="ECO:0000256" key="1">
    <source>
        <dbReference type="SAM" id="MobiDB-lite"/>
    </source>
</evidence>
<protein>
    <submittedName>
        <fullName evidence="2">Uncharacterized protein</fullName>
    </submittedName>
</protein>
<dbReference type="AlphaFoldDB" id="A0A4Z2F2C5"/>
<evidence type="ECO:0000313" key="2">
    <source>
        <dbReference type="EMBL" id="TNN35366.1"/>
    </source>
</evidence>
<dbReference type="EMBL" id="SRLO01001780">
    <property type="protein sequence ID" value="TNN35366.1"/>
    <property type="molecule type" value="Genomic_DNA"/>
</dbReference>
<accession>A0A4Z2F2C5</accession>
<comment type="caution">
    <text evidence="2">The sequence shown here is derived from an EMBL/GenBank/DDBJ whole genome shotgun (WGS) entry which is preliminary data.</text>
</comment>
<feature type="compositionally biased region" description="Basic and acidic residues" evidence="1">
    <location>
        <begin position="47"/>
        <end position="56"/>
    </location>
</feature>
<feature type="region of interest" description="Disordered" evidence="1">
    <location>
        <begin position="46"/>
        <end position="70"/>
    </location>
</feature>
<gene>
    <name evidence="2" type="ORF">EYF80_054474</name>
</gene>
<reference evidence="2 3" key="1">
    <citation type="submission" date="2019-03" db="EMBL/GenBank/DDBJ databases">
        <title>First draft genome of Liparis tanakae, snailfish: a comprehensive survey of snailfish specific genes.</title>
        <authorList>
            <person name="Kim W."/>
            <person name="Song I."/>
            <person name="Jeong J.-H."/>
            <person name="Kim D."/>
            <person name="Kim S."/>
            <person name="Ryu S."/>
            <person name="Song J.Y."/>
            <person name="Lee S.K."/>
        </authorList>
    </citation>
    <scope>NUCLEOTIDE SEQUENCE [LARGE SCALE GENOMIC DNA]</scope>
    <source>
        <tissue evidence="2">Muscle</tissue>
    </source>
</reference>
<dbReference type="Proteomes" id="UP000314294">
    <property type="component" value="Unassembled WGS sequence"/>
</dbReference>
<name>A0A4Z2F2C5_9TELE</name>
<keyword evidence="3" id="KW-1185">Reference proteome</keyword>